<gene>
    <name evidence="11" type="ORF">ELG94_02540</name>
</gene>
<comment type="similarity">
    <text evidence="2 9">Belongs to the ABC-2 integral membrane protein family.</text>
</comment>
<evidence type="ECO:0000256" key="5">
    <source>
        <dbReference type="ARBA" id="ARBA00022519"/>
    </source>
</evidence>
<protein>
    <recommendedName>
        <fullName evidence="9">Transport permease protein</fullName>
    </recommendedName>
</protein>
<dbReference type="AlphaFoldDB" id="A0AAE8Q9V8"/>
<comment type="caution">
    <text evidence="11">The sequence shown here is derived from an EMBL/GenBank/DDBJ whole genome shotgun (WGS) entry which is preliminary data.</text>
</comment>
<keyword evidence="5" id="KW-0997">Cell inner membrane</keyword>
<dbReference type="PANTHER" id="PTHR30413:SF8">
    <property type="entry name" value="TRANSPORT PERMEASE PROTEIN"/>
    <property type="match status" value="1"/>
</dbReference>
<evidence type="ECO:0000256" key="1">
    <source>
        <dbReference type="ARBA" id="ARBA00004429"/>
    </source>
</evidence>
<dbReference type="PANTHER" id="PTHR30413">
    <property type="entry name" value="INNER MEMBRANE TRANSPORT PERMEASE"/>
    <property type="match status" value="1"/>
</dbReference>
<evidence type="ECO:0000313" key="11">
    <source>
        <dbReference type="EMBL" id="TBF17341.1"/>
    </source>
</evidence>
<sequence length="292" mass="32982">MSDQSMQHGQTDKDESWDLIIKSSQGSTLDISSVWKYRSLAWMFFKRDYTTLYKQTVLGPLWYIIQPTLISLTYYVVFGKIANLSTDGLPPFPFYMSGAIIWNFFSTCFVSNAETFSKNANIFGKVYFPRLVIPISVAMSGALVFLIQMVVLLLVSASIILSGQEMAFYFRFIVFIPLLLLYIFLAGVGAGLIVSALTIRYRDLIYVVGFLAQIWMYGTPIVYAFSQIPENYRWIYYINPMTTPVQLFRQALFGTPGIPAQLIVANSVIAIFIFAAGLKLFSRAEANAMDTV</sequence>
<evidence type="ECO:0000256" key="3">
    <source>
        <dbReference type="ARBA" id="ARBA00022448"/>
    </source>
</evidence>
<dbReference type="Pfam" id="PF01061">
    <property type="entry name" value="ABC2_membrane"/>
    <property type="match status" value="1"/>
</dbReference>
<dbReference type="InterPro" id="IPR047817">
    <property type="entry name" value="ABC2_TM_bact-type"/>
</dbReference>
<dbReference type="PROSITE" id="PS51012">
    <property type="entry name" value="ABC_TM2"/>
    <property type="match status" value="1"/>
</dbReference>
<feature type="transmembrane region" description="Helical" evidence="9">
    <location>
        <begin position="131"/>
        <end position="160"/>
    </location>
</feature>
<accession>A0AAE8Q9V8</accession>
<evidence type="ECO:0000256" key="2">
    <source>
        <dbReference type="ARBA" id="ARBA00007783"/>
    </source>
</evidence>
<reference evidence="11 12" key="1">
    <citation type="submission" date="2019-02" db="EMBL/GenBank/DDBJ databases">
        <title>The genomic architecture of introgression among sibling species of bacteria.</title>
        <authorList>
            <person name="Cavassim M.I.A."/>
            <person name="Moeskjaer S."/>
            <person name="Moslemi C."/>
            <person name="Fields B."/>
            <person name="Bachmann A."/>
            <person name="Vilhjalmsson B."/>
            <person name="Schierup M.H."/>
            <person name="Young J.P.W."/>
            <person name="Andersen S.U."/>
        </authorList>
    </citation>
    <scope>NUCLEOTIDE SEQUENCE [LARGE SCALE GENOMIC DNA]</scope>
    <source>
        <strain evidence="11 12">SM42</strain>
    </source>
</reference>
<dbReference type="GO" id="GO:0140359">
    <property type="term" value="F:ABC-type transporter activity"/>
    <property type="evidence" value="ECO:0007669"/>
    <property type="project" value="InterPro"/>
</dbReference>
<evidence type="ECO:0000259" key="10">
    <source>
        <dbReference type="PROSITE" id="PS51012"/>
    </source>
</evidence>
<keyword evidence="3 9" id="KW-0813">Transport</keyword>
<keyword evidence="8 9" id="KW-0472">Membrane</keyword>
<proteinExistence type="inferred from homology"/>
<keyword evidence="4 9" id="KW-1003">Cell membrane</keyword>
<name>A0AAE8Q9V8_9HYPH</name>
<dbReference type="GO" id="GO:0015920">
    <property type="term" value="P:lipopolysaccharide transport"/>
    <property type="evidence" value="ECO:0007669"/>
    <property type="project" value="TreeGrafter"/>
</dbReference>
<keyword evidence="7 9" id="KW-1133">Transmembrane helix</keyword>
<comment type="subcellular location">
    <subcellularLocation>
        <location evidence="1 9">Cell inner membrane</location>
        <topology evidence="1 9">Multi-pass membrane protein</topology>
    </subcellularLocation>
</comment>
<feature type="transmembrane region" description="Helical" evidence="9">
    <location>
        <begin position="204"/>
        <end position="225"/>
    </location>
</feature>
<feature type="transmembrane region" description="Helical" evidence="9">
    <location>
        <begin position="56"/>
        <end position="77"/>
    </location>
</feature>
<evidence type="ECO:0000256" key="7">
    <source>
        <dbReference type="ARBA" id="ARBA00022989"/>
    </source>
</evidence>
<evidence type="ECO:0000256" key="6">
    <source>
        <dbReference type="ARBA" id="ARBA00022692"/>
    </source>
</evidence>
<feature type="transmembrane region" description="Helical" evidence="9">
    <location>
        <begin position="258"/>
        <end position="281"/>
    </location>
</feature>
<dbReference type="InterPro" id="IPR013525">
    <property type="entry name" value="ABC2_TM"/>
</dbReference>
<evidence type="ECO:0000256" key="9">
    <source>
        <dbReference type="RuleBase" id="RU361157"/>
    </source>
</evidence>
<organism evidence="11 12">
    <name type="scientific">Rhizobium ruizarguesonis</name>
    <dbReference type="NCBI Taxonomy" id="2081791"/>
    <lineage>
        <taxon>Bacteria</taxon>
        <taxon>Pseudomonadati</taxon>
        <taxon>Pseudomonadota</taxon>
        <taxon>Alphaproteobacteria</taxon>
        <taxon>Hyphomicrobiales</taxon>
        <taxon>Rhizobiaceae</taxon>
        <taxon>Rhizobium/Agrobacterium group</taxon>
        <taxon>Rhizobium</taxon>
    </lineage>
</organism>
<evidence type="ECO:0000256" key="4">
    <source>
        <dbReference type="ARBA" id="ARBA00022475"/>
    </source>
</evidence>
<feature type="transmembrane region" description="Helical" evidence="9">
    <location>
        <begin position="92"/>
        <end position="110"/>
    </location>
</feature>
<feature type="transmembrane region" description="Helical" evidence="9">
    <location>
        <begin position="172"/>
        <end position="197"/>
    </location>
</feature>
<keyword evidence="6 9" id="KW-0812">Transmembrane</keyword>
<dbReference type="RefSeq" id="WP_130689384.1">
    <property type="nucleotide sequence ID" value="NZ_SIKX01000001.1"/>
</dbReference>
<feature type="domain" description="ABC transmembrane type-2" evidence="10">
    <location>
        <begin position="58"/>
        <end position="284"/>
    </location>
</feature>
<dbReference type="Proteomes" id="UP000291892">
    <property type="component" value="Unassembled WGS sequence"/>
</dbReference>
<evidence type="ECO:0000313" key="12">
    <source>
        <dbReference type="Proteomes" id="UP000291892"/>
    </source>
</evidence>
<dbReference type="GO" id="GO:0005886">
    <property type="term" value="C:plasma membrane"/>
    <property type="evidence" value="ECO:0007669"/>
    <property type="project" value="UniProtKB-SubCell"/>
</dbReference>
<evidence type="ECO:0000256" key="8">
    <source>
        <dbReference type="ARBA" id="ARBA00023136"/>
    </source>
</evidence>
<dbReference type="EMBL" id="SIKX01000001">
    <property type="protein sequence ID" value="TBF17341.1"/>
    <property type="molecule type" value="Genomic_DNA"/>
</dbReference>